<keyword evidence="10" id="KW-1185">Reference proteome</keyword>
<comment type="subcellular location">
    <subcellularLocation>
        <location evidence="1">Membrane</location>
        <topology evidence="1">Multi-pass membrane protein</topology>
    </subcellularLocation>
</comment>
<feature type="transmembrane region" description="Helical" evidence="7">
    <location>
        <begin position="12"/>
        <end position="34"/>
    </location>
</feature>
<feature type="compositionally biased region" description="Basic residues" evidence="6">
    <location>
        <begin position="291"/>
        <end position="300"/>
    </location>
</feature>
<evidence type="ECO:0000256" key="1">
    <source>
        <dbReference type="ARBA" id="ARBA00004141"/>
    </source>
</evidence>
<reference evidence="9" key="1">
    <citation type="submission" date="2023-01" db="EMBL/GenBank/DDBJ databases">
        <title>Colletotrichum chrysophilum M932 genome sequence.</title>
        <authorList>
            <person name="Baroncelli R."/>
        </authorList>
    </citation>
    <scope>NUCLEOTIDE SEQUENCE</scope>
    <source>
        <strain evidence="9">M932</strain>
    </source>
</reference>
<dbReference type="Pfam" id="PF20684">
    <property type="entry name" value="Fung_rhodopsin"/>
    <property type="match status" value="1"/>
</dbReference>
<gene>
    <name evidence="9" type="ORF">CCHR01_18324</name>
</gene>
<name>A0AAD9A0W0_9PEZI</name>
<keyword evidence="2 7" id="KW-0812">Transmembrane</keyword>
<feature type="domain" description="Rhodopsin" evidence="8">
    <location>
        <begin position="30"/>
        <end position="277"/>
    </location>
</feature>
<feature type="transmembrane region" description="Helical" evidence="7">
    <location>
        <begin position="135"/>
        <end position="156"/>
    </location>
</feature>
<dbReference type="AlphaFoldDB" id="A0AAD9A0W0"/>
<dbReference type="PANTHER" id="PTHR33048:SF92">
    <property type="entry name" value="INTEGRAL MEMBRANE PROTEIN"/>
    <property type="match status" value="1"/>
</dbReference>
<evidence type="ECO:0000313" key="9">
    <source>
        <dbReference type="EMBL" id="KAK1839053.1"/>
    </source>
</evidence>
<keyword evidence="3 7" id="KW-1133">Transmembrane helix</keyword>
<dbReference type="EMBL" id="JAQOWY010000726">
    <property type="protein sequence ID" value="KAK1839053.1"/>
    <property type="molecule type" value="Genomic_DNA"/>
</dbReference>
<feature type="transmembrane region" description="Helical" evidence="7">
    <location>
        <begin position="216"/>
        <end position="237"/>
    </location>
</feature>
<comment type="caution">
    <text evidence="9">The sequence shown here is derived from an EMBL/GenBank/DDBJ whole genome shotgun (WGS) entry which is preliminary data.</text>
</comment>
<dbReference type="Proteomes" id="UP001243330">
    <property type="component" value="Unassembled WGS sequence"/>
</dbReference>
<evidence type="ECO:0000256" key="4">
    <source>
        <dbReference type="ARBA" id="ARBA00023136"/>
    </source>
</evidence>
<feature type="compositionally biased region" description="Basic and acidic residues" evidence="6">
    <location>
        <begin position="341"/>
        <end position="351"/>
    </location>
</feature>
<evidence type="ECO:0000256" key="7">
    <source>
        <dbReference type="SAM" id="Phobius"/>
    </source>
</evidence>
<accession>A0AAD9A0W0</accession>
<dbReference type="InterPro" id="IPR052337">
    <property type="entry name" value="SAT4-like"/>
</dbReference>
<evidence type="ECO:0000256" key="6">
    <source>
        <dbReference type="SAM" id="MobiDB-lite"/>
    </source>
</evidence>
<evidence type="ECO:0000256" key="5">
    <source>
        <dbReference type="ARBA" id="ARBA00038359"/>
    </source>
</evidence>
<evidence type="ECO:0000256" key="3">
    <source>
        <dbReference type="ARBA" id="ARBA00022989"/>
    </source>
</evidence>
<comment type="similarity">
    <text evidence="5">Belongs to the SAT4 family.</text>
</comment>
<evidence type="ECO:0000313" key="10">
    <source>
        <dbReference type="Proteomes" id="UP001243330"/>
    </source>
</evidence>
<feature type="transmembrane region" description="Helical" evidence="7">
    <location>
        <begin position="46"/>
        <end position="67"/>
    </location>
</feature>
<dbReference type="InterPro" id="IPR049326">
    <property type="entry name" value="Rhodopsin_dom_fungi"/>
</dbReference>
<sequence length="389" mass="43867">MISSMAAPSAAGVLGCLFTLLGLSGLLILARLWLRLQIQSQPLALSDGLLVIAWFSCLAQAVLVILMRNEDVLHPDINYTLFNWEADPAKLEHVRKLIWVTIFPFFSALYFCKFALLATYLQLFPPFMTVLRKMLYATIVYCVSGYIVSISLQLFLCWPIERNWSFSSNPSGLCSIQIMTTIFHVSWALHFSANLCILVIPFFILKGLQMKRSTMVGIYTTFALGLFDIAVSLARFLSIQLEPTSSKSLTMIQIWAILDEHIALIVACIPSLRQYLRLRFDANSAAKRSYGHNHSLHNRHHEANPRQEGDDESGIEVNRPAFAETCRSGRRGRESEDDSWSDGKKSNRSDVELVPIQVREGQKGNASRRTLSVIRVDQEFTITTTVINS</sequence>
<dbReference type="GO" id="GO:0016020">
    <property type="term" value="C:membrane"/>
    <property type="evidence" value="ECO:0007669"/>
    <property type="project" value="UniProtKB-SubCell"/>
</dbReference>
<keyword evidence="4 7" id="KW-0472">Membrane</keyword>
<protein>
    <recommendedName>
        <fullName evidence="8">Rhodopsin domain-containing protein</fullName>
    </recommendedName>
</protein>
<evidence type="ECO:0000259" key="8">
    <source>
        <dbReference type="Pfam" id="PF20684"/>
    </source>
</evidence>
<organism evidence="9 10">
    <name type="scientific">Colletotrichum chrysophilum</name>
    <dbReference type="NCBI Taxonomy" id="1836956"/>
    <lineage>
        <taxon>Eukaryota</taxon>
        <taxon>Fungi</taxon>
        <taxon>Dikarya</taxon>
        <taxon>Ascomycota</taxon>
        <taxon>Pezizomycotina</taxon>
        <taxon>Sordariomycetes</taxon>
        <taxon>Hypocreomycetidae</taxon>
        <taxon>Glomerellales</taxon>
        <taxon>Glomerellaceae</taxon>
        <taxon>Colletotrichum</taxon>
        <taxon>Colletotrichum gloeosporioides species complex</taxon>
    </lineage>
</organism>
<evidence type="ECO:0000256" key="2">
    <source>
        <dbReference type="ARBA" id="ARBA00022692"/>
    </source>
</evidence>
<feature type="transmembrane region" description="Helical" evidence="7">
    <location>
        <begin position="97"/>
        <end position="123"/>
    </location>
</feature>
<proteinExistence type="inferred from homology"/>
<feature type="region of interest" description="Disordered" evidence="6">
    <location>
        <begin position="291"/>
        <end position="366"/>
    </location>
</feature>
<feature type="transmembrane region" description="Helical" evidence="7">
    <location>
        <begin position="176"/>
        <end position="204"/>
    </location>
</feature>
<dbReference type="PANTHER" id="PTHR33048">
    <property type="entry name" value="PTH11-LIKE INTEGRAL MEMBRANE PROTEIN (AFU_ORTHOLOGUE AFUA_5G11245)"/>
    <property type="match status" value="1"/>
</dbReference>